<dbReference type="InterPro" id="IPR018775">
    <property type="entry name" value="RlaP"/>
</dbReference>
<sequence length="328" mass="35593">MMVDLLVDMRFGSHLYGTATPSSDMDYKAVYVPEGRDILLGRARDSVVLTPPKPGGEKNGPGDVDHDAYSLQRYLELVAEGQPVAFDMLFAPEAAMMRPPSPVWREMQANSHRLVSRQAGSFLRYGRQQATKFSLRGARVVTAQPGLAVLEAAEATYGALAKLGEARAELTAYVADAQNAVLLDLASANGQPLTHLEICGKRVPFTASIRTAREIVQRLVADYGQRALQAARNEGVDWKGMSHAVRIGREALELLETGRIVFPLAYAPEILAIKQGQRSYDAVAAAIEALLAEVEAAAARSFLPDEPDKAFIEELVVRSHRAKVLGAV</sequence>
<dbReference type="PANTHER" id="PTHR34817:SF1">
    <property type="entry name" value="NUCLEOTIDYLTRANSFERASE"/>
    <property type="match status" value="1"/>
</dbReference>
<name>A0A560HKV9_9PROT</name>
<accession>A0A560HKV9</accession>
<protein>
    <submittedName>
        <fullName evidence="1">Nucleotidyltransferase</fullName>
    </submittedName>
</protein>
<dbReference type="AlphaFoldDB" id="A0A560HKV9"/>
<proteinExistence type="predicted"/>
<dbReference type="EMBL" id="VITT01000037">
    <property type="protein sequence ID" value="TWB47135.1"/>
    <property type="molecule type" value="Genomic_DNA"/>
</dbReference>
<dbReference type="Proteomes" id="UP000318050">
    <property type="component" value="Unassembled WGS sequence"/>
</dbReference>
<evidence type="ECO:0000313" key="2">
    <source>
        <dbReference type="Proteomes" id="UP000318050"/>
    </source>
</evidence>
<dbReference type="PANTHER" id="PTHR34817">
    <property type="entry name" value="NUCLEOTIDYLTRANSFERASE"/>
    <property type="match status" value="1"/>
</dbReference>
<dbReference type="Pfam" id="PF10127">
    <property type="entry name" value="RlaP"/>
    <property type="match status" value="1"/>
</dbReference>
<evidence type="ECO:0000313" key="1">
    <source>
        <dbReference type="EMBL" id="TWB47135.1"/>
    </source>
</evidence>
<comment type="caution">
    <text evidence="1">The sequence shown here is derived from an EMBL/GenBank/DDBJ whole genome shotgun (WGS) entry which is preliminary data.</text>
</comment>
<organism evidence="1 2">
    <name type="scientific">Nitrospirillum amazonense</name>
    <dbReference type="NCBI Taxonomy" id="28077"/>
    <lineage>
        <taxon>Bacteria</taxon>
        <taxon>Pseudomonadati</taxon>
        <taxon>Pseudomonadota</taxon>
        <taxon>Alphaproteobacteria</taxon>
        <taxon>Rhodospirillales</taxon>
        <taxon>Azospirillaceae</taxon>
        <taxon>Nitrospirillum</taxon>
    </lineage>
</organism>
<reference evidence="1 2" key="1">
    <citation type="submission" date="2019-06" db="EMBL/GenBank/DDBJ databases">
        <title>Genomic Encyclopedia of Type Strains, Phase IV (KMG-V): Genome sequencing to study the core and pangenomes of soil and plant-associated prokaryotes.</title>
        <authorList>
            <person name="Whitman W."/>
        </authorList>
    </citation>
    <scope>NUCLEOTIDE SEQUENCE [LARGE SCALE GENOMIC DNA]</scope>
    <source>
        <strain evidence="1 2">BR 11140</strain>
    </source>
</reference>
<gene>
    <name evidence="1" type="ORF">FBZ92_1371</name>
</gene>